<sequence>MDDILEIDNEDLSWEKTRRHAPVPWNPNNSSALNGGGRPLQPPVRPAHSGTHSNVPPAPKPPPPRVPPGKGLGDYARGREQRVAETPRPNPPVSNHAMYARPSPGSPTHRAQVVHTSEFEGSGAIPDFPGSGYSFTTTYTEGMDRFPAASQFLLSGINRSGDVSYARPPPQPFQSNPATSGRENHPKADGPYDDRRNGRNSREADYEEEPDHSRHSNIDEHTNNDTSERNSHTRDYSDPRYLRDGSLVQTRRNSGDSTREPHVTQHASSAHQQPAGRRSDVRSDPVRSHNDNMPSHTTTRSSATAYPDSPIQTSGPVPFALPRADQSRANPVPSDLPLSPRARSPSFTSDISFEDNPRDLTEIMPAKDPLSYLIPALRAAKRREKELRSVTNRDKNTRLAKLQLERDDLEKKLEKATQDLADTKLKANEKMKRGSQLFNDMKKDLDNYKTISNLVESDFRKTHSIMPELQDLRRQIKDSLDVISPYIETGENSLTEQKLKTKILLAELKNAKEMVDHDYMEAKSTIGLLRDEMAHDKCMLASMEESFQNLIRLQGEDNGAVQEVKALREKIIEHDLEVRKKQEQKIIDTLLKGAELELTNKNLEEEIETLRALQKIAEDDLKLVITRQETKLLEQQQQLLRNEFQIKEGQRELEQSAERWKEEFKVIRASERRERQGKNDAILDKERRVLQLESEIRSYEETSQQVKLQLSEQSITRNTSNICLYRYTRLQDEIASLTERRKTSEAAKQKAEELLQAMSDQFDLRDAGAIADEDLSNRRAMELQLVVQDLTHKLDVAHNKLDELQKQLDKQRSEEAIKLAEVENELSHRREELQQQKTEYQTNYAERMDACEKQRDELLRRSTTMRERYWTKDLTSAEMEFVEVIKDDIEKAHELEGTRTRNAIKKLQSENEKHIVKIADLERSLKIEMAKARESLPLTRAG</sequence>
<dbReference type="RefSeq" id="XP_040631540.1">
    <property type="nucleotide sequence ID" value="XM_040771004.1"/>
</dbReference>
<feature type="compositionally biased region" description="Basic and acidic residues" evidence="2">
    <location>
        <begin position="76"/>
        <end position="85"/>
    </location>
</feature>
<dbReference type="OMA" id="ASMEESF"/>
<accession>M5G350</accession>
<keyword evidence="4" id="KW-1185">Reference proteome</keyword>
<feature type="compositionally biased region" description="Basic and acidic residues" evidence="2">
    <location>
        <begin position="277"/>
        <end position="290"/>
    </location>
</feature>
<keyword evidence="1" id="KW-0175">Coiled coil</keyword>
<feature type="compositionally biased region" description="Basic and acidic residues" evidence="2">
    <location>
        <begin position="211"/>
        <end position="243"/>
    </location>
</feature>
<feature type="compositionally biased region" description="Acidic residues" evidence="2">
    <location>
        <begin position="1"/>
        <end position="12"/>
    </location>
</feature>
<proteinExistence type="predicted"/>
<name>M5G350_DACPD</name>
<dbReference type="EMBL" id="JH795857">
    <property type="protein sequence ID" value="EJU04646.1"/>
    <property type="molecule type" value="Genomic_DNA"/>
</dbReference>
<feature type="compositionally biased region" description="Polar residues" evidence="2">
    <location>
        <begin position="291"/>
        <end position="315"/>
    </location>
</feature>
<protein>
    <submittedName>
        <fullName evidence="3">Uncharacterized protein</fullName>
    </submittedName>
</protein>
<feature type="coiled-coil region" evidence="1">
    <location>
        <begin position="564"/>
        <end position="620"/>
    </location>
</feature>
<dbReference type="GeneID" id="63686066"/>
<dbReference type="OrthoDB" id="3246510at2759"/>
<evidence type="ECO:0000313" key="4">
    <source>
        <dbReference type="Proteomes" id="UP000030653"/>
    </source>
</evidence>
<evidence type="ECO:0000313" key="3">
    <source>
        <dbReference type="EMBL" id="EJU04646.1"/>
    </source>
</evidence>
<evidence type="ECO:0000256" key="2">
    <source>
        <dbReference type="SAM" id="MobiDB-lite"/>
    </source>
</evidence>
<feature type="coiled-coil region" evidence="1">
    <location>
        <begin position="682"/>
        <end position="761"/>
    </location>
</feature>
<feature type="region of interest" description="Disordered" evidence="2">
    <location>
        <begin position="160"/>
        <end position="355"/>
    </location>
</feature>
<dbReference type="HOGENOM" id="CLU_311689_0_0_1"/>
<dbReference type="AlphaFoldDB" id="M5G350"/>
<feature type="coiled-coil region" evidence="1">
    <location>
        <begin position="392"/>
        <end position="433"/>
    </location>
</feature>
<feature type="coiled-coil region" evidence="1">
    <location>
        <begin position="787"/>
        <end position="868"/>
    </location>
</feature>
<feature type="compositionally biased region" description="Pro residues" evidence="2">
    <location>
        <begin position="56"/>
        <end position="67"/>
    </location>
</feature>
<feature type="region of interest" description="Disordered" evidence="2">
    <location>
        <begin position="1"/>
        <end position="139"/>
    </location>
</feature>
<dbReference type="STRING" id="1858805.M5G350"/>
<dbReference type="Proteomes" id="UP000030653">
    <property type="component" value="Unassembled WGS sequence"/>
</dbReference>
<gene>
    <name evidence="3" type="ORF">DACRYDRAFT_13856</name>
</gene>
<evidence type="ECO:0000256" key="1">
    <source>
        <dbReference type="SAM" id="Coils"/>
    </source>
</evidence>
<feature type="compositionally biased region" description="Basic and acidic residues" evidence="2">
    <location>
        <begin position="182"/>
        <end position="204"/>
    </location>
</feature>
<organism evidence="3 4">
    <name type="scientific">Dacryopinax primogenitus (strain DJM 731)</name>
    <name type="common">Brown rot fungus</name>
    <dbReference type="NCBI Taxonomy" id="1858805"/>
    <lineage>
        <taxon>Eukaryota</taxon>
        <taxon>Fungi</taxon>
        <taxon>Dikarya</taxon>
        <taxon>Basidiomycota</taxon>
        <taxon>Agaricomycotina</taxon>
        <taxon>Dacrymycetes</taxon>
        <taxon>Dacrymycetales</taxon>
        <taxon>Dacrymycetaceae</taxon>
        <taxon>Dacryopinax</taxon>
    </lineage>
</organism>
<feature type="compositionally biased region" description="Basic and acidic residues" evidence="2">
    <location>
        <begin position="253"/>
        <end position="263"/>
    </location>
</feature>
<reference evidence="3 4" key="1">
    <citation type="journal article" date="2012" name="Science">
        <title>The Paleozoic origin of enzymatic lignin decomposition reconstructed from 31 fungal genomes.</title>
        <authorList>
            <person name="Floudas D."/>
            <person name="Binder M."/>
            <person name="Riley R."/>
            <person name="Barry K."/>
            <person name="Blanchette R.A."/>
            <person name="Henrissat B."/>
            <person name="Martinez A.T."/>
            <person name="Otillar R."/>
            <person name="Spatafora J.W."/>
            <person name="Yadav J.S."/>
            <person name="Aerts A."/>
            <person name="Benoit I."/>
            <person name="Boyd A."/>
            <person name="Carlson A."/>
            <person name="Copeland A."/>
            <person name="Coutinho P.M."/>
            <person name="de Vries R.P."/>
            <person name="Ferreira P."/>
            <person name="Findley K."/>
            <person name="Foster B."/>
            <person name="Gaskell J."/>
            <person name="Glotzer D."/>
            <person name="Gorecki P."/>
            <person name="Heitman J."/>
            <person name="Hesse C."/>
            <person name="Hori C."/>
            <person name="Igarashi K."/>
            <person name="Jurgens J.A."/>
            <person name="Kallen N."/>
            <person name="Kersten P."/>
            <person name="Kohler A."/>
            <person name="Kuees U."/>
            <person name="Kumar T.K.A."/>
            <person name="Kuo A."/>
            <person name="LaButti K."/>
            <person name="Larrondo L.F."/>
            <person name="Lindquist E."/>
            <person name="Ling A."/>
            <person name="Lombard V."/>
            <person name="Lucas S."/>
            <person name="Lundell T."/>
            <person name="Martin R."/>
            <person name="McLaughlin D.J."/>
            <person name="Morgenstern I."/>
            <person name="Morin E."/>
            <person name="Murat C."/>
            <person name="Nagy L.G."/>
            <person name="Nolan M."/>
            <person name="Ohm R.A."/>
            <person name="Patyshakuliyeva A."/>
            <person name="Rokas A."/>
            <person name="Ruiz-Duenas F.J."/>
            <person name="Sabat G."/>
            <person name="Salamov A."/>
            <person name="Samejima M."/>
            <person name="Schmutz J."/>
            <person name="Slot J.C."/>
            <person name="St John F."/>
            <person name="Stenlid J."/>
            <person name="Sun H."/>
            <person name="Sun S."/>
            <person name="Syed K."/>
            <person name="Tsang A."/>
            <person name="Wiebenga A."/>
            <person name="Young D."/>
            <person name="Pisabarro A."/>
            <person name="Eastwood D.C."/>
            <person name="Martin F."/>
            <person name="Cullen D."/>
            <person name="Grigoriev I.V."/>
            <person name="Hibbett D.S."/>
        </authorList>
    </citation>
    <scope>NUCLEOTIDE SEQUENCE [LARGE SCALE GENOMIC DNA]</scope>
    <source>
        <strain evidence="3 4">DJM-731 SS1</strain>
    </source>
</reference>